<evidence type="ECO:0000313" key="1">
    <source>
        <dbReference type="EMBL" id="SIS67106.1"/>
    </source>
</evidence>
<dbReference type="RefSeq" id="WP_076528870.1">
    <property type="nucleotide sequence ID" value="NZ_BMEH01000001.1"/>
</dbReference>
<sequence length="85" mass="9521">MTGNLPDSIASIVNPTKDIFTLARESNALADKIERFVKRVNSGPRGNGPNGNWTPEKMAKLEGFKDQWSAMQREIALHPDRSKLR</sequence>
<reference evidence="1 2" key="1">
    <citation type="submission" date="2017-01" db="EMBL/GenBank/DDBJ databases">
        <authorList>
            <person name="Mah S.A."/>
            <person name="Swanson W.J."/>
            <person name="Moy G.W."/>
            <person name="Vacquier V.D."/>
        </authorList>
    </citation>
    <scope>NUCLEOTIDE SEQUENCE [LARGE SCALE GENOMIC DNA]</scope>
    <source>
        <strain evidence="1 2">DSM 26375</strain>
    </source>
</reference>
<keyword evidence="2" id="KW-1185">Reference proteome</keyword>
<evidence type="ECO:0000313" key="2">
    <source>
        <dbReference type="Proteomes" id="UP000186141"/>
    </source>
</evidence>
<dbReference type="AlphaFoldDB" id="A0A1N7L019"/>
<dbReference type="STRING" id="1086013.SAMN05421774_101800"/>
<organism evidence="1 2">
    <name type="scientific">Gemmobacter megaterium</name>
    <dbReference type="NCBI Taxonomy" id="1086013"/>
    <lineage>
        <taxon>Bacteria</taxon>
        <taxon>Pseudomonadati</taxon>
        <taxon>Pseudomonadota</taxon>
        <taxon>Alphaproteobacteria</taxon>
        <taxon>Rhodobacterales</taxon>
        <taxon>Paracoccaceae</taxon>
        <taxon>Gemmobacter</taxon>
    </lineage>
</organism>
<proteinExistence type="predicted"/>
<gene>
    <name evidence="1" type="ORF">SAMN05421774_101800</name>
</gene>
<protein>
    <submittedName>
        <fullName evidence="1">Uncharacterized protein</fullName>
    </submittedName>
</protein>
<name>A0A1N7L019_9RHOB</name>
<dbReference type="EMBL" id="FTOT01000001">
    <property type="protein sequence ID" value="SIS67106.1"/>
    <property type="molecule type" value="Genomic_DNA"/>
</dbReference>
<dbReference type="Proteomes" id="UP000186141">
    <property type="component" value="Unassembled WGS sequence"/>
</dbReference>
<accession>A0A1N7L019</accession>